<reference evidence="12" key="1">
    <citation type="submission" date="2015-12" db="EMBL/GenBank/DDBJ databases">
        <title>De novo transcriptome assembly of four potential Pierce s Disease insect vectors from Arizona vineyards.</title>
        <authorList>
            <person name="Tassone E.E."/>
        </authorList>
    </citation>
    <scope>NUCLEOTIDE SEQUENCE</scope>
</reference>
<dbReference type="Pfam" id="PF16019">
    <property type="entry name" value="CSRNP_N"/>
    <property type="match status" value="1"/>
</dbReference>
<evidence type="ECO:0000256" key="6">
    <source>
        <dbReference type="ARBA" id="ARBA00023159"/>
    </source>
</evidence>
<feature type="compositionally biased region" description="Low complexity" evidence="9">
    <location>
        <begin position="709"/>
        <end position="719"/>
    </location>
</feature>
<dbReference type="GO" id="GO:0000981">
    <property type="term" value="F:DNA-binding transcription factor activity, RNA polymerase II-specific"/>
    <property type="evidence" value="ECO:0007669"/>
    <property type="project" value="TreeGrafter"/>
</dbReference>
<evidence type="ECO:0000256" key="1">
    <source>
        <dbReference type="ARBA" id="ARBA00004123"/>
    </source>
</evidence>
<keyword evidence="7" id="KW-0804">Transcription</keyword>
<dbReference type="EMBL" id="GEDC01027506">
    <property type="protein sequence ID" value="JAS09792.1"/>
    <property type="molecule type" value="Transcribed_RNA"/>
</dbReference>
<evidence type="ECO:0000256" key="7">
    <source>
        <dbReference type="ARBA" id="ARBA00023163"/>
    </source>
</evidence>
<dbReference type="GO" id="GO:0006915">
    <property type="term" value="P:apoptotic process"/>
    <property type="evidence" value="ECO:0007669"/>
    <property type="project" value="UniProtKB-KW"/>
</dbReference>
<gene>
    <name evidence="11" type="ORF">g.27623</name>
    <name evidence="12" type="ORF">g.27632</name>
</gene>
<evidence type="ECO:0000256" key="8">
    <source>
        <dbReference type="ARBA" id="ARBA00023242"/>
    </source>
</evidence>
<keyword evidence="4" id="KW-0805">Transcription regulation</keyword>
<accession>A0A1B6E7N8</accession>
<evidence type="ECO:0000259" key="10">
    <source>
        <dbReference type="Pfam" id="PF16019"/>
    </source>
</evidence>
<dbReference type="PRINTS" id="PR02031">
    <property type="entry name" value="CYSSERRICHNP"/>
</dbReference>
<dbReference type="EMBL" id="GEDC01003358">
    <property type="protein sequence ID" value="JAS33940.1"/>
    <property type="molecule type" value="Transcribed_RNA"/>
</dbReference>
<keyword evidence="6" id="KW-0010">Activator</keyword>
<evidence type="ECO:0000256" key="5">
    <source>
        <dbReference type="ARBA" id="ARBA00023125"/>
    </source>
</evidence>
<organism evidence="12">
    <name type="scientific">Clastoptera arizonana</name>
    <name type="common">Arizona spittle bug</name>
    <dbReference type="NCBI Taxonomy" id="38151"/>
    <lineage>
        <taxon>Eukaryota</taxon>
        <taxon>Metazoa</taxon>
        <taxon>Ecdysozoa</taxon>
        <taxon>Arthropoda</taxon>
        <taxon>Hexapoda</taxon>
        <taxon>Insecta</taxon>
        <taxon>Pterygota</taxon>
        <taxon>Neoptera</taxon>
        <taxon>Paraneoptera</taxon>
        <taxon>Hemiptera</taxon>
        <taxon>Auchenorrhyncha</taxon>
        <taxon>Cercopoidea</taxon>
        <taxon>Clastopteridae</taxon>
        <taxon>Clastoptera</taxon>
    </lineage>
</organism>
<comment type="similarity">
    <text evidence="2">Belongs to the AXUD1 family.</text>
</comment>
<feature type="region of interest" description="Disordered" evidence="9">
    <location>
        <begin position="709"/>
        <end position="729"/>
    </location>
</feature>
<dbReference type="AlphaFoldDB" id="A0A1B6E7N8"/>
<evidence type="ECO:0000313" key="11">
    <source>
        <dbReference type="EMBL" id="JAS09792.1"/>
    </source>
</evidence>
<name>A0A1B6E7N8_9HEMI</name>
<dbReference type="PANTHER" id="PTHR13580:SF9">
    <property type="entry name" value="AXIN1 UP-REGULATED 1, ISOFORM A"/>
    <property type="match status" value="1"/>
</dbReference>
<feature type="domain" description="Cysteine/serine-rich nuclear protein N-terminal" evidence="10">
    <location>
        <begin position="644"/>
        <end position="846"/>
    </location>
</feature>
<evidence type="ECO:0000256" key="3">
    <source>
        <dbReference type="ARBA" id="ARBA00022703"/>
    </source>
</evidence>
<keyword evidence="8" id="KW-0539">Nucleus</keyword>
<evidence type="ECO:0000256" key="4">
    <source>
        <dbReference type="ARBA" id="ARBA00023015"/>
    </source>
</evidence>
<sequence>MDPELNINNDCEKTDTLEAAHVNLLQANTLSDKNIHSVVISALNNESKFVDENRKEGGIENITCMIINENKLIYKEAKKEFGDTECTLKGDQENSKAVEKECENGEHNAQFIGDDIDKEVTCGEKDKVFINGHLHLNLSDDLIESQNSVLCDNNACEGKVNSPDSKIELDSLINVEKSILDTNSNDEDIVNTEKETYSDNLIRNVGKIDSNLNTPVCDSVSNKSVARTNKEPNSTECNEDVLVKSNLCDVKILSNNLCDFKENFESPCSTTNEDIVKNVDVRIEKQNTNIDQLFSSPFEKSSIPLENFELKQAICDENVFGKKYTDSFSLSIFETSNNHLKTLAIDKTFSCEPLNSELKCPFITNSYQGSGEISKTKDFDLNLRNSCAITSSAHLTPDLQVYPWKNQVNFSCKTDQDCSKVIHFKEPLVNNFPTFVSATETKEIFEFVHENTNNTQQSDLSCNFFPASDVNKNNLIGQQFLHCVSSENHFPDLSFESKQYNGLGLPTKNISDQNLDKQSAMGAVVSSVSNKETNVGQNDVNFTRKIEETLLAECPPDGSDSGLGCELADDRIVVQTDSLSSEELNTPTTSDWTIRPQVSYGFEIVKPELLSEMASPSCAFPLKSNLKRSHSSLKTCETPSKRVKKSITFDNVSVFYFPRVQGFTCVPSQGGSTLGMSWTHSHERSFTLSEHATEQRRLHRHLIAQLRSTSTLPASSSSESDTDDQRSESEMDLDNYYFLQVNPVPTRQRRALLRAAGVHKIDSLEKDDCKDIRRSREFCGCSCKAYCDPDTCSCSQAGIKCQVDRQNFPCGCSRDGCGNSSGRIEFNPVRVRTHFIHTLMRLELEKKQAQEEAAAHRLDINLGNGVEVETCVQGNFNNFHYRDNLYAYQPYEAPTTNSFSYSYSGHYTPTYEQTSVRDPVQPSIEFQNTSAYDPFTNSGFSQMDSARFTSTDNRLESFSELLQGRYNEPEPSLLEGEDTIGSENESQEKLEVITGECEGENFGEIIKKTMVESVTA</sequence>
<protein>
    <recommendedName>
        <fullName evidence="10">Cysteine/serine-rich nuclear protein N-terminal domain-containing protein</fullName>
    </recommendedName>
</protein>
<dbReference type="PANTHER" id="PTHR13580">
    <property type="entry name" value="TGF-BETA INDUCED APOPTOSIS PROTEIN"/>
    <property type="match status" value="1"/>
</dbReference>
<dbReference type="InterPro" id="IPR023260">
    <property type="entry name" value="Cys/Ser-rich_nuc_prot"/>
</dbReference>
<comment type="subcellular location">
    <subcellularLocation>
        <location evidence="1">Nucleus</location>
    </subcellularLocation>
</comment>
<dbReference type="GO" id="GO:0005634">
    <property type="term" value="C:nucleus"/>
    <property type="evidence" value="ECO:0007669"/>
    <property type="project" value="UniProtKB-SubCell"/>
</dbReference>
<dbReference type="InterPro" id="IPR031972">
    <property type="entry name" value="CSRNP_N"/>
</dbReference>
<evidence type="ECO:0000256" key="2">
    <source>
        <dbReference type="ARBA" id="ARBA00008548"/>
    </source>
</evidence>
<evidence type="ECO:0000313" key="12">
    <source>
        <dbReference type="EMBL" id="JAS33940.1"/>
    </source>
</evidence>
<keyword evidence="5" id="KW-0238">DNA-binding</keyword>
<dbReference type="GO" id="GO:0043565">
    <property type="term" value="F:sequence-specific DNA binding"/>
    <property type="evidence" value="ECO:0007669"/>
    <property type="project" value="TreeGrafter"/>
</dbReference>
<proteinExistence type="inferred from homology"/>
<evidence type="ECO:0000256" key="9">
    <source>
        <dbReference type="SAM" id="MobiDB-lite"/>
    </source>
</evidence>
<keyword evidence="3" id="KW-0053">Apoptosis</keyword>